<keyword evidence="3 5" id="KW-1133">Transmembrane helix</keyword>
<dbReference type="CDD" id="cd13963">
    <property type="entry name" value="PT_UbiA_2"/>
    <property type="match status" value="1"/>
</dbReference>
<accession>A0A2H0XE70</accession>
<evidence type="ECO:0000256" key="4">
    <source>
        <dbReference type="ARBA" id="ARBA00023136"/>
    </source>
</evidence>
<dbReference type="EMBL" id="PEYT01000008">
    <property type="protein sequence ID" value="PIS23234.1"/>
    <property type="molecule type" value="Genomic_DNA"/>
</dbReference>
<comment type="subcellular location">
    <subcellularLocation>
        <location evidence="1">Membrane</location>
        <topology evidence="1">Multi-pass membrane protein</topology>
    </subcellularLocation>
</comment>
<evidence type="ECO:0000313" key="6">
    <source>
        <dbReference type="EMBL" id="PIS23234.1"/>
    </source>
</evidence>
<feature type="transmembrane region" description="Helical" evidence="5">
    <location>
        <begin position="286"/>
        <end position="307"/>
    </location>
</feature>
<keyword evidence="6" id="KW-0808">Transferase</keyword>
<evidence type="ECO:0000256" key="3">
    <source>
        <dbReference type="ARBA" id="ARBA00022989"/>
    </source>
</evidence>
<dbReference type="PANTHER" id="PTHR42723:SF1">
    <property type="entry name" value="CHLOROPHYLL SYNTHASE, CHLOROPLASTIC"/>
    <property type="match status" value="1"/>
</dbReference>
<dbReference type="PANTHER" id="PTHR42723">
    <property type="entry name" value="CHLOROPHYLL SYNTHASE"/>
    <property type="match status" value="1"/>
</dbReference>
<feature type="transmembrane region" description="Helical" evidence="5">
    <location>
        <begin position="20"/>
        <end position="37"/>
    </location>
</feature>
<feature type="transmembrane region" description="Helical" evidence="5">
    <location>
        <begin position="90"/>
        <end position="109"/>
    </location>
</feature>
<feature type="transmembrane region" description="Helical" evidence="5">
    <location>
        <begin position="137"/>
        <end position="157"/>
    </location>
</feature>
<dbReference type="InterPro" id="IPR050475">
    <property type="entry name" value="Prenyltransferase_related"/>
</dbReference>
<dbReference type="GO" id="GO:0016020">
    <property type="term" value="C:membrane"/>
    <property type="evidence" value="ECO:0007669"/>
    <property type="project" value="UniProtKB-SubCell"/>
</dbReference>
<dbReference type="Pfam" id="PF01040">
    <property type="entry name" value="UbiA"/>
    <property type="match status" value="1"/>
</dbReference>
<protein>
    <submittedName>
        <fullName evidence="6">Decaprenyl-phosphate phosphoribosyltransferase</fullName>
    </submittedName>
</protein>
<evidence type="ECO:0000256" key="5">
    <source>
        <dbReference type="SAM" id="Phobius"/>
    </source>
</evidence>
<evidence type="ECO:0000256" key="2">
    <source>
        <dbReference type="ARBA" id="ARBA00022692"/>
    </source>
</evidence>
<feature type="transmembrane region" description="Helical" evidence="5">
    <location>
        <begin position="254"/>
        <end position="274"/>
    </location>
</feature>
<keyword evidence="2 5" id="KW-0812">Transmembrane</keyword>
<dbReference type="Gene3D" id="1.10.357.140">
    <property type="entry name" value="UbiA prenyltransferase"/>
    <property type="match status" value="1"/>
</dbReference>
<dbReference type="Proteomes" id="UP000230340">
    <property type="component" value="Unassembled WGS sequence"/>
</dbReference>
<feature type="transmembrane region" description="Helical" evidence="5">
    <location>
        <begin position="163"/>
        <end position="180"/>
    </location>
</feature>
<keyword evidence="4 5" id="KW-0472">Membrane</keyword>
<dbReference type="GO" id="GO:0016765">
    <property type="term" value="F:transferase activity, transferring alkyl or aryl (other than methyl) groups"/>
    <property type="evidence" value="ECO:0007669"/>
    <property type="project" value="InterPro"/>
</dbReference>
<dbReference type="InterPro" id="IPR044878">
    <property type="entry name" value="UbiA_sf"/>
</dbReference>
<dbReference type="AlphaFoldDB" id="A0A2H0XE70"/>
<feature type="transmembrane region" description="Helical" evidence="5">
    <location>
        <begin position="210"/>
        <end position="234"/>
    </location>
</feature>
<evidence type="ECO:0000256" key="1">
    <source>
        <dbReference type="ARBA" id="ARBA00004141"/>
    </source>
</evidence>
<keyword evidence="6" id="KW-0328">Glycosyltransferase</keyword>
<name>A0A2H0XE70_UNCKA</name>
<reference evidence="7" key="1">
    <citation type="submission" date="2017-09" db="EMBL/GenBank/DDBJ databases">
        <title>Depth-based differentiation of microbial function through sediment-hosted aquifers and enrichment of novel symbionts in the deep terrestrial subsurface.</title>
        <authorList>
            <person name="Probst A.J."/>
            <person name="Ladd B."/>
            <person name="Jarett J.K."/>
            <person name="Geller-Mcgrath D.E."/>
            <person name="Sieber C.M.K."/>
            <person name="Emerson J.B."/>
            <person name="Anantharaman K."/>
            <person name="Thomas B.C."/>
            <person name="Malmstrom R."/>
            <person name="Stieglmeier M."/>
            <person name="Klingl A."/>
            <person name="Woyke T."/>
            <person name="Ryan C.M."/>
            <person name="Banfield J.F."/>
        </authorList>
    </citation>
    <scope>NUCLEOTIDE SEQUENCE [LARGE SCALE GENOMIC DNA]</scope>
</reference>
<evidence type="ECO:0000313" key="7">
    <source>
        <dbReference type="Proteomes" id="UP000230340"/>
    </source>
</evidence>
<comment type="caution">
    <text evidence="6">The sequence shown here is derived from an EMBL/GenBank/DDBJ whole genome shotgun (WGS) entry which is preliminary data.</text>
</comment>
<sequence length="308" mass="34445">MWQTNNILYHLIRAMRPRQWTKNASLFAAAIFSGALFDGVDIYRLAIAAVLFSLLSSATYLINDVKDAERDALHPIKKNRPIPSGRLSKGFALSVALALVVFVLLMSVVFVNIPFFAICIIYLLLQISYSIYLRNIIIVDALTVAVGFIVRVFAGGFAADVSISSWIILSTIGLSLLLAFGKRRSERTILGSQDIAFKTRATLKSYPDSLLDSMISMSASYTMIAYSIFCFQTGVRSDIFLNRYLPTTLSSPKWLMITIPLVIYGVARYLYVIYEKRDAESPERVLMSDIPLLVSVLMWGILAFAIIY</sequence>
<dbReference type="InterPro" id="IPR000537">
    <property type="entry name" value="UbiA_prenyltransferase"/>
</dbReference>
<proteinExistence type="predicted"/>
<dbReference type="GO" id="GO:0016757">
    <property type="term" value="F:glycosyltransferase activity"/>
    <property type="evidence" value="ECO:0007669"/>
    <property type="project" value="UniProtKB-KW"/>
</dbReference>
<organism evidence="6 7">
    <name type="scientific">candidate division WWE3 bacterium CG08_land_8_20_14_0_20_40_13</name>
    <dbReference type="NCBI Taxonomy" id="1975084"/>
    <lineage>
        <taxon>Bacteria</taxon>
        <taxon>Katanobacteria</taxon>
    </lineage>
</organism>
<gene>
    <name evidence="6" type="ORF">COT49_01250</name>
</gene>